<feature type="region of interest" description="Disordered" evidence="1">
    <location>
        <begin position="67"/>
        <end position="91"/>
    </location>
</feature>
<feature type="domain" description="Retrotransposon gag" evidence="2">
    <location>
        <begin position="140"/>
        <end position="220"/>
    </location>
</feature>
<evidence type="ECO:0000313" key="4">
    <source>
        <dbReference type="Proteomes" id="UP000326396"/>
    </source>
</evidence>
<dbReference type="EMBL" id="SZYD01000008">
    <property type="protein sequence ID" value="KAD5508273.1"/>
    <property type="molecule type" value="Genomic_DNA"/>
</dbReference>
<name>A0A5N6NZQ8_9ASTR</name>
<dbReference type="InterPro" id="IPR005162">
    <property type="entry name" value="Retrotrans_gag_dom"/>
</dbReference>
<reference evidence="3 4" key="1">
    <citation type="submission" date="2019-05" db="EMBL/GenBank/DDBJ databases">
        <title>Mikania micrantha, genome provides insights into the molecular mechanism of rapid growth.</title>
        <authorList>
            <person name="Liu B."/>
        </authorList>
    </citation>
    <scope>NUCLEOTIDE SEQUENCE [LARGE SCALE GENOMIC DNA]</scope>
    <source>
        <strain evidence="3">NLD-2019</strain>
        <tissue evidence="3">Leaf</tissue>
    </source>
</reference>
<evidence type="ECO:0000259" key="2">
    <source>
        <dbReference type="Pfam" id="PF03732"/>
    </source>
</evidence>
<feature type="compositionally biased region" description="Pro residues" evidence="1">
    <location>
        <begin position="22"/>
        <end position="40"/>
    </location>
</feature>
<evidence type="ECO:0000313" key="3">
    <source>
        <dbReference type="EMBL" id="KAD5508273.1"/>
    </source>
</evidence>
<feature type="compositionally biased region" description="Pro residues" evidence="1">
    <location>
        <begin position="1"/>
        <end position="16"/>
    </location>
</feature>
<comment type="caution">
    <text evidence="3">The sequence shown here is derived from an EMBL/GenBank/DDBJ whole genome shotgun (WGS) entry which is preliminary data.</text>
</comment>
<organism evidence="3 4">
    <name type="scientific">Mikania micrantha</name>
    <name type="common">bitter vine</name>
    <dbReference type="NCBI Taxonomy" id="192012"/>
    <lineage>
        <taxon>Eukaryota</taxon>
        <taxon>Viridiplantae</taxon>
        <taxon>Streptophyta</taxon>
        <taxon>Embryophyta</taxon>
        <taxon>Tracheophyta</taxon>
        <taxon>Spermatophyta</taxon>
        <taxon>Magnoliopsida</taxon>
        <taxon>eudicotyledons</taxon>
        <taxon>Gunneridae</taxon>
        <taxon>Pentapetalae</taxon>
        <taxon>asterids</taxon>
        <taxon>campanulids</taxon>
        <taxon>Asterales</taxon>
        <taxon>Asteraceae</taxon>
        <taxon>Asteroideae</taxon>
        <taxon>Heliantheae alliance</taxon>
        <taxon>Eupatorieae</taxon>
        <taxon>Mikania</taxon>
    </lineage>
</organism>
<keyword evidence="4" id="KW-1185">Reference proteome</keyword>
<evidence type="ECO:0000256" key="1">
    <source>
        <dbReference type="SAM" id="MobiDB-lite"/>
    </source>
</evidence>
<dbReference type="OrthoDB" id="1936908at2759"/>
<proteinExistence type="predicted"/>
<gene>
    <name evidence="3" type="ORF">E3N88_15976</name>
</gene>
<accession>A0A5N6NZQ8</accession>
<protein>
    <recommendedName>
        <fullName evidence="2">Retrotransposon gag domain-containing protein</fullName>
    </recommendedName>
</protein>
<feature type="region of interest" description="Disordered" evidence="1">
    <location>
        <begin position="1"/>
        <end position="43"/>
    </location>
</feature>
<dbReference type="AlphaFoldDB" id="A0A5N6NZQ8"/>
<feature type="compositionally biased region" description="Low complexity" evidence="1">
    <location>
        <begin position="67"/>
        <end position="82"/>
    </location>
</feature>
<dbReference type="Pfam" id="PF03732">
    <property type="entry name" value="Retrotrans_gag"/>
    <property type="match status" value="1"/>
</dbReference>
<sequence length="243" mass="26809">MPPRRPPPLLPTPNSPPHSATPSPPPPPPLHTPPHQPPPNHELDPATIALATLLTSQLREVIPDMMNMINSNNGNSNNNLTGEGSGNTRHQQDYSYKSFVGCNPPAFSGNEGAVSLIQWVEKMETTLDISGCPEQHKMRYVVGSFNKRALTWWNAQVQTRGRDEALSMPWEEFKLLLRVEFCPRNELKKVKTELLNHVMIGAGHLAYIARFHELATLAPNIVPTVENGSSGTSGDYRLASKGM</sequence>
<dbReference type="Proteomes" id="UP000326396">
    <property type="component" value="Linkage Group LG16"/>
</dbReference>